<keyword evidence="4" id="KW-0411">Iron-sulfur</keyword>
<dbReference type="PANTHER" id="PTHR13184:SF5">
    <property type="entry name" value="METHYLTRANSFERASE-LIKE PROTEIN 17, MITOCHONDRIAL"/>
    <property type="match status" value="1"/>
</dbReference>
<name>A0A7Y4KYB7_9ACTN</name>
<keyword evidence="1" id="KW-0479">Metal-binding</keyword>
<sequence>MSSALPTALLHALRGVDHDVLRARFADLSTRYREATFAEGDPALRDDLDCLAYAAVRMPATYQATESALRVAAHRVGRVSTHLDLGGGTGAAAWAAQSIWPTVRTEVLERVPAAIHLGRRLVKGSVVQAVWTAGDLRQWTGSGPVDLITAAYVLNELAADTRRTVLDLAAAAATAVVLVEPGTPRSHGVLLEARDRLIGHGFTIAAPCAHQLACPLSGPDWCHFAVRLPRTELHRRLKEATRNFEDEKFSYLVATRAPRRDAVARILRRPARPKGRVVLDLCTPDGAHQRSVIAKSAPGYRAARKVAWGDTWLE</sequence>
<reference evidence="5 8" key="2">
    <citation type="submission" date="2020-08" db="EMBL/GenBank/DDBJ databases">
        <title>Sequencing the genomes of 1000 actinobacteria strains.</title>
        <authorList>
            <person name="Klenk H.-P."/>
        </authorList>
    </citation>
    <scope>NUCLEOTIDE SEQUENCE [LARGE SCALE GENOMIC DNA]</scope>
    <source>
        <strain evidence="5 8">DSM 15626</strain>
    </source>
</reference>
<dbReference type="Proteomes" id="UP000553957">
    <property type="component" value="Unassembled WGS sequence"/>
</dbReference>
<dbReference type="AlphaFoldDB" id="A0A7Y4KYB7"/>
<accession>A0A7Y4KYB7</accession>
<dbReference type="Pfam" id="PF09243">
    <property type="entry name" value="Rsm22"/>
    <property type="match status" value="1"/>
</dbReference>
<protein>
    <submittedName>
        <fullName evidence="5">Ribosomal protein RSM22 (Predicted rRNA methylase)</fullName>
    </submittedName>
    <submittedName>
        <fullName evidence="6">rRNA methyltransferase</fullName>
    </submittedName>
</protein>
<evidence type="ECO:0000256" key="1">
    <source>
        <dbReference type="ARBA" id="ARBA00022723"/>
    </source>
</evidence>
<reference evidence="6 7" key="1">
    <citation type="submission" date="2020-05" db="EMBL/GenBank/DDBJ databases">
        <title>Genome sequence of Kribbella sandramycini ATCC 39419.</title>
        <authorList>
            <person name="Maclea K.S."/>
            <person name="Fair J.L."/>
        </authorList>
    </citation>
    <scope>NUCLEOTIDE SEQUENCE [LARGE SCALE GENOMIC DNA]</scope>
    <source>
        <strain evidence="6 7">ATCC 39419</strain>
    </source>
</reference>
<gene>
    <name evidence="5" type="ORF">HNR71_004893</name>
    <name evidence="6" type="ORF">HPO96_11655</name>
</gene>
<dbReference type="EMBL" id="JABJRC010000002">
    <property type="protein sequence ID" value="NOL40903.1"/>
    <property type="molecule type" value="Genomic_DNA"/>
</dbReference>
<dbReference type="SUPFAM" id="SSF53335">
    <property type="entry name" value="S-adenosyl-L-methionine-dependent methyltransferases"/>
    <property type="match status" value="1"/>
</dbReference>
<dbReference type="GO" id="GO:0032259">
    <property type="term" value="P:methylation"/>
    <property type="evidence" value="ECO:0007669"/>
    <property type="project" value="UniProtKB-KW"/>
</dbReference>
<dbReference type="GO" id="GO:0003735">
    <property type="term" value="F:structural constituent of ribosome"/>
    <property type="evidence" value="ECO:0007669"/>
    <property type="project" value="TreeGrafter"/>
</dbReference>
<dbReference type="EMBL" id="JACHKF010000001">
    <property type="protein sequence ID" value="MBB6569256.1"/>
    <property type="molecule type" value="Genomic_DNA"/>
</dbReference>
<evidence type="ECO:0000256" key="4">
    <source>
        <dbReference type="ARBA" id="ARBA00023014"/>
    </source>
</evidence>
<dbReference type="GO" id="GO:0006412">
    <property type="term" value="P:translation"/>
    <property type="evidence" value="ECO:0007669"/>
    <property type="project" value="InterPro"/>
</dbReference>
<keyword evidence="5" id="KW-0687">Ribonucleoprotein</keyword>
<dbReference type="Gene3D" id="3.40.50.150">
    <property type="entry name" value="Vaccinia Virus protein VP39"/>
    <property type="match status" value="1"/>
</dbReference>
<evidence type="ECO:0000256" key="2">
    <source>
        <dbReference type="ARBA" id="ARBA00022946"/>
    </source>
</evidence>
<dbReference type="GO" id="GO:0008168">
    <property type="term" value="F:methyltransferase activity"/>
    <property type="evidence" value="ECO:0007669"/>
    <property type="project" value="UniProtKB-KW"/>
</dbReference>
<dbReference type="GO" id="GO:0015935">
    <property type="term" value="C:small ribosomal subunit"/>
    <property type="evidence" value="ECO:0007669"/>
    <property type="project" value="TreeGrafter"/>
</dbReference>
<keyword evidence="5" id="KW-0689">Ribosomal protein</keyword>
<evidence type="ECO:0000313" key="6">
    <source>
        <dbReference type="EMBL" id="NOL40903.1"/>
    </source>
</evidence>
<dbReference type="RefSeq" id="WP_171673372.1">
    <property type="nucleotide sequence ID" value="NZ_BAAAGT010000002.1"/>
</dbReference>
<keyword evidence="6" id="KW-0489">Methyltransferase</keyword>
<evidence type="ECO:0000256" key="3">
    <source>
        <dbReference type="ARBA" id="ARBA00023004"/>
    </source>
</evidence>
<dbReference type="InterPro" id="IPR052571">
    <property type="entry name" value="Mt_RNA_Methyltransferase"/>
</dbReference>
<keyword evidence="2" id="KW-0809">Transit peptide</keyword>
<proteinExistence type="predicted"/>
<dbReference type="InterPro" id="IPR029063">
    <property type="entry name" value="SAM-dependent_MTases_sf"/>
</dbReference>
<dbReference type="PANTHER" id="PTHR13184">
    <property type="entry name" value="37S RIBOSOMAL PROTEIN S22"/>
    <property type="match status" value="1"/>
</dbReference>
<dbReference type="GO" id="GO:0051536">
    <property type="term" value="F:iron-sulfur cluster binding"/>
    <property type="evidence" value="ECO:0007669"/>
    <property type="project" value="UniProtKB-KW"/>
</dbReference>
<comment type="caution">
    <text evidence="6">The sequence shown here is derived from an EMBL/GenBank/DDBJ whole genome shotgun (WGS) entry which is preliminary data.</text>
</comment>
<evidence type="ECO:0000313" key="8">
    <source>
        <dbReference type="Proteomes" id="UP000553957"/>
    </source>
</evidence>
<dbReference type="Proteomes" id="UP000534306">
    <property type="component" value="Unassembled WGS sequence"/>
</dbReference>
<keyword evidence="6" id="KW-0808">Transferase</keyword>
<evidence type="ECO:0000313" key="5">
    <source>
        <dbReference type="EMBL" id="MBB6569256.1"/>
    </source>
</evidence>
<dbReference type="GO" id="GO:0046872">
    <property type="term" value="F:metal ion binding"/>
    <property type="evidence" value="ECO:0007669"/>
    <property type="project" value="UniProtKB-KW"/>
</dbReference>
<dbReference type="InterPro" id="IPR015324">
    <property type="entry name" value="Ribosomal_Rsm22-like"/>
</dbReference>
<evidence type="ECO:0000313" key="7">
    <source>
        <dbReference type="Proteomes" id="UP000534306"/>
    </source>
</evidence>
<keyword evidence="7" id="KW-1185">Reference proteome</keyword>
<keyword evidence="3" id="KW-0408">Iron</keyword>
<organism evidence="6 7">
    <name type="scientific">Kribbella sandramycini</name>
    <dbReference type="NCBI Taxonomy" id="60450"/>
    <lineage>
        <taxon>Bacteria</taxon>
        <taxon>Bacillati</taxon>
        <taxon>Actinomycetota</taxon>
        <taxon>Actinomycetes</taxon>
        <taxon>Propionibacteriales</taxon>
        <taxon>Kribbellaceae</taxon>
        <taxon>Kribbella</taxon>
    </lineage>
</organism>